<dbReference type="GO" id="GO:0016787">
    <property type="term" value="F:hydrolase activity"/>
    <property type="evidence" value="ECO:0007669"/>
    <property type="project" value="UniProtKB-KW"/>
</dbReference>
<reference evidence="5" key="1">
    <citation type="submission" date="2018-12" db="EMBL/GenBank/DDBJ databases">
        <title>Tengunoibacter tsumagoiensis gen. nov., sp. nov., Dictyobacter kobayashii sp. nov., D. alpinus sp. nov., and D. joshuensis sp. nov. and description of Dictyobacteraceae fam. nov. within the order Ktedonobacterales isolated from Tengu-no-mugimeshi.</title>
        <authorList>
            <person name="Wang C.M."/>
            <person name="Zheng Y."/>
            <person name="Sakai Y."/>
            <person name="Toyoda A."/>
            <person name="Minakuchi Y."/>
            <person name="Abe K."/>
            <person name="Yokota A."/>
            <person name="Yabe S."/>
        </authorList>
    </citation>
    <scope>NUCLEOTIDE SEQUENCE [LARGE SCALE GENOMIC DNA]</scope>
    <source>
        <strain evidence="5">Uno3</strain>
    </source>
</reference>
<proteinExistence type="inferred from homology"/>
<evidence type="ECO:0000256" key="1">
    <source>
        <dbReference type="ARBA" id="ARBA00022801"/>
    </source>
</evidence>
<dbReference type="Pfam" id="PF00293">
    <property type="entry name" value="NUDIX"/>
    <property type="match status" value="1"/>
</dbReference>
<dbReference type="InterPro" id="IPR020084">
    <property type="entry name" value="NUDIX_hydrolase_CS"/>
</dbReference>
<dbReference type="AlphaFoldDB" id="A0A402A959"/>
<organism evidence="4 5">
    <name type="scientific">Tengunoibacter tsumagoiensis</name>
    <dbReference type="NCBI Taxonomy" id="2014871"/>
    <lineage>
        <taxon>Bacteria</taxon>
        <taxon>Bacillati</taxon>
        <taxon>Chloroflexota</taxon>
        <taxon>Ktedonobacteria</taxon>
        <taxon>Ktedonobacterales</taxon>
        <taxon>Dictyobacteraceae</taxon>
        <taxon>Tengunoibacter</taxon>
    </lineage>
</organism>
<dbReference type="Gene3D" id="3.90.79.10">
    <property type="entry name" value="Nucleoside Triphosphate Pyrophosphohydrolase"/>
    <property type="match status" value="1"/>
</dbReference>
<evidence type="ECO:0000259" key="3">
    <source>
        <dbReference type="PROSITE" id="PS51462"/>
    </source>
</evidence>
<dbReference type="InterPro" id="IPR020476">
    <property type="entry name" value="Nudix_hydrolase"/>
</dbReference>
<dbReference type="EMBL" id="BIFR01000002">
    <property type="protein sequence ID" value="GCE15638.1"/>
    <property type="molecule type" value="Genomic_DNA"/>
</dbReference>
<accession>A0A402A959</accession>
<dbReference type="PRINTS" id="PR00502">
    <property type="entry name" value="NUDIXFAMILY"/>
</dbReference>
<dbReference type="Proteomes" id="UP000287352">
    <property type="component" value="Unassembled WGS sequence"/>
</dbReference>
<sequence>MKQVKRKVFAYITHQQKLLVFSHPHAPEAGIQVPAGTIEEGETPEQAVLREAFEETGLTHLILHGFLGEQERDMADFGREEIHQRYFYHLLYQGQPPAVWQHTEHFSSTSRDPHIFEFFWATLPDQVPTLIADHGLLLPQLIERLQYEPMEYGIAK</sequence>
<comment type="similarity">
    <text evidence="2">Belongs to the Nudix hydrolase family.</text>
</comment>
<evidence type="ECO:0000313" key="4">
    <source>
        <dbReference type="EMBL" id="GCE15638.1"/>
    </source>
</evidence>
<dbReference type="CDD" id="cd04663">
    <property type="entry name" value="NUDIX_Hydrolase"/>
    <property type="match status" value="1"/>
</dbReference>
<dbReference type="PROSITE" id="PS00893">
    <property type="entry name" value="NUDIX_BOX"/>
    <property type="match status" value="1"/>
</dbReference>
<keyword evidence="1 2" id="KW-0378">Hydrolase</keyword>
<feature type="domain" description="Nudix hydrolase" evidence="3">
    <location>
        <begin position="1"/>
        <end position="143"/>
    </location>
</feature>
<keyword evidence="5" id="KW-1185">Reference proteome</keyword>
<protein>
    <submittedName>
        <fullName evidence="4">DNA mismatch repair protein MutT</fullName>
    </submittedName>
</protein>
<evidence type="ECO:0000256" key="2">
    <source>
        <dbReference type="RuleBase" id="RU003476"/>
    </source>
</evidence>
<dbReference type="PROSITE" id="PS51462">
    <property type="entry name" value="NUDIX"/>
    <property type="match status" value="1"/>
</dbReference>
<dbReference type="InterPro" id="IPR000086">
    <property type="entry name" value="NUDIX_hydrolase_dom"/>
</dbReference>
<dbReference type="InterPro" id="IPR015797">
    <property type="entry name" value="NUDIX_hydrolase-like_dom_sf"/>
</dbReference>
<comment type="caution">
    <text evidence="4">The sequence shown here is derived from an EMBL/GenBank/DDBJ whole genome shotgun (WGS) entry which is preliminary data.</text>
</comment>
<gene>
    <name evidence="4" type="ORF">KTT_54970</name>
</gene>
<dbReference type="SUPFAM" id="SSF55811">
    <property type="entry name" value="Nudix"/>
    <property type="match status" value="1"/>
</dbReference>
<evidence type="ECO:0000313" key="5">
    <source>
        <dbReference type="Proteomes" id="UP000287352"/>
    </source>
</evidence>
<name>A0A402A959_9CHLR</name>